<proteinExistence type="predicted"/>
<protein>
    <submittedName>
        <fullName evidence="1">Uncharacterized protein</fullName>
    </submittedName>
</protein>
<dbReference type="KEGG" id="vg:18559329"/>
<reference evidence="1 2" key="1">
    <citation type="journal article" date="2012" name="J. Virol.">
        <title>Complete Genome Sequences of 138 Mycobacteriophages.</title>
        <authorList>
            <consortium name="the Science Education Alliance Phage Hunters Advancing Genomics and Evolutionary Science Program"/>
            <consortium name="the KwaZulu-Natal Research Institute for Tuberculosis and HIV Mycobacterial Genetics Course Students"/>
            <consortium name="the Phage Hunters Integrating Research and Education Program"/>
            <person name="Hatfull G.F."/>
        </authorList>
    </citation>
    <scope>NUCLEOTIDE SEQUENCE [LARGE SCALE GENOMIC DNA]</scope>
</reference>
<gene>
    <name evidence="1" type="primary">57</name>
    <name evidence="1" type="ORF">COURTHOUSE_57</name>
</gene>
<evidence type="ECO:0000313" key="2">
    <source>
        <dbReference type="Proteomes" id="UP000005860"/>
    </source>
</evidence>
<dbReference type="GeneID" id="18559329"/>
<dbReference type="RefSeq" id="YP_009011956.1">
    <property type="nucleotide sequence ID" value="NC_023690.1"/>
</dbReference>
<sequence length="34" mass="3759">MAAVRFFFEGTEITKAEAAYLILWELGLPLFPGG</sequence>
<evidence type="ECO:0000313" key="1">
    <source>
        <dbReference type="EMBL" id="AER47908.1"/>
    </source>
</evidence>
<accession>G8I5B4</accession>
<dbReference type="EMBL" id="JN698997">
    <property type="protein sequence ID" value="AER47908.1"/>
    <property type="molecule type" value="Genomic_DNA"/>
</dbReference>
<keyword evidence="2" id="KW-1185">Reference proteome</keyword>
<organism evidence="1 2">
    <name type="scientific">Mycobacterium phage Courthouse</name>
    <dbReference type="NCBI Taxonomy" id="2923000"/>
    <lineage>
        <taxon>Viruses</taxon>
        <taxon>Duplodnaviria</taxon>
        <taxon>Heunggongvirae</taxon>
        <taxon>Uroviricota</taxon>
        <taxon>Caudoviricetes</taxon>
        <taxon>Omegavirus</taxon>
        <taxon>Omegavirus courthouse</taxon>
    </lineage>
</organism>
<dbReference type="Proteomes" id="UP000005860">
    <property type="component" value="Segment"/>
</dbReference>
<name>G8I5B4_9CAUD</name>